<name>X0VYE5_9ZZZZ</name>
<dbReference type="Gene3D" id="3.20.20.80">
    <property type="entry name" value="Glycosidases"/>
    <property type="match status" value="1"/>
</dbReference>
<dbReference type="AlphaFoldDB" id="X0VYE5"/>
<sequence>AHWVFNMSEDEEYTKRSQKMEGSEWIIVRNLAPGAMMARWYGLLEKERGLKSWDKRKDVPAWLRQVSLVLNMHCEGWTGYVFNTFDRQLEILRWIAERVKGKHVLVYLAGWDGRYYWNYPMYEPSKACGGSEGLKRFVKGAHQLGMHVIPMFSLIASNYRNTRKLDLQKAASRTTYDLEEVVDVTEWDEDLSADSIWQPLNVGEAKFREHLLSRICWITDTFATDGVVLDITGYMPRDPRHNILDGLRTLIENL</sequence>
<gene>
    <name evidence="1" type="ORF">S01H1_59868</name>
</gene>
<feature type="non-terminal residue" evidence="1">
    <location>
        <position position="254"/>
    </location>
</feature>
<evidence type="ECO:0000313" key="1">
    <source>
        <dbReference type="EMBL" id="GAG16132.1"/>
    </source>
</evidence>
<protein>
    <submittedName>
        <fullName evidence="1">Uncharacterized protein</fullName>
    </submittedName>
</protein>
<feature type="non-terminal residue" evidence="1">
    <location>
        <position position="1"/>
    </location>
</feature>
<dbReference type="SUPFAM" id="SSF51445">
    <property type="entry name" value="(Trans)glycosidases"/>
    <property type="match status" value="1"/>
</dbReference>
<proteinExistence type="predicted"/>
<dbReference type="InterPro" id="IPR017853">
    <property type="entry name" value="GH"/>
</dbReference>
<accession>X0VYE5</accession>
<organism evidence="1">
    <name type="scientific">marine sediment metagenome</name>
    <dbReference type="NCBI Taxonomy" id="412755"/>
    <lineage>
        <taxon>unclassified sequences</taxon>
        <taxon>metagenomes</taxon>
        <taxon>ecological metagenomes</taxon>
    </lineage>
</organism>
<reference evidence="1" key="1">
    <citation type="journal article" date="2014" name="Front. Microbiol.">
        <title>High frequency of phylogenetically diverse reductive dehalogenase-homologous genes in deep subseafloor sedimentary metagenomes.</title>
        <authorList>
            <person name="Kawai M."/>
            <person name="Futagami T."/>
            <person name="Toyoda A."/>
            <person name="Takaki Y."/>
            <person name="Nishi S."/>
            <person name="Hori S."/>
            <person name="Arai W."/>
            <person name="Tsubouchi T."/>
            <person name="Morono Y."/>
            <person name="Uchiyama I."/>
            <person name="Ito T."/>
            <person name="Fujiyama A."/>
            <person name="Inagaki F."/>
            <person name="Takami H."/>
        </authorList>
    </citation>
    <scope>NUCLEOTIDE SEQUENCE</scope>
    <source>
        <strain evidence="1">Expedition CK06-06</strain>
    </source>
</reference>
<dbReference type="EMBL" id="BARS01039182">
    <property type="protein sequence ID" value="GAG16132.1"/>
    <property type="molecule type" value="Genomic_DNA"/>
</dbReference>
<comment type="caution">
    <text evidence="1">The sequence shown here is derived from an EMBL/GenBank/DDBJ whole genome shotgun (WGS) entry which is preliminary data.</text>
</comment>